<dbReference type="Proteomes" id="UP001498771">
    <property type="component" value="Unassembled WGS sequence"/>
</dbReference>
<organism evidence="2 3">
    <name type="scientific">Myxozyma melibiosi</name>
    <dbReference type="NCBI Taxonomy" id="54550"/>
    <lineage>
        <taxon>Eukaryota</taxon>
        <taxon>Fungi</taxon>
        <taxon>Dikarya</taxon>
        <taxon>Ascomycota</taxon>
        <taxon>Saccharomycotina</taxon>
        <taxon>Lipomycetes</taxon>
        <taxon>Lipomycetales</taxon>
        <taxon>Lipomycetaceae</taxon>
        <taxon>Myxozyma</taxon>
    </lineage>
</organism>
<evidence type="ECO:0000313" key="3">
    <source>
        <dbReference type="Proteomes" id="UP001498771"/>
    </source>
</evidence>
<evidence type="ECO:0000313" key="2">
    <source>
        <dbReference type="EMBL" id="KAK7208226.1"/>
    </source>
</evidence>
<proteinExistence type="predicted"/>
<sequence>MTSYQTTAAPVGYNDALPIHFANARSASSSPLGSTKSSVSLHKQLLHAQQQQPSEQQESLIIPPANRNAVVSEPSETAAAEKIVSSEQVSTSLERLLALPNSIPPRESTHYTAKLRKALPTLSEPHLRELDEILAIALVAGDKAASKDRLVKYMMVESGVASVWGTALRRIIEGAEIR</sequence>
<accession>A0ABR1FEE0</accession>
<protein>
    <submittedName>
        <fullName evidence="2">Uncharacterized protein</fullName>
    </submittedName>
</protein>
<feature type="compositionally biased region" description="Low complexity" evidence="1">
    <location>
        <begin position="41"/>
        <end position="58"/>
    </location>
</feature>
<dbReference type="EMBL" id="JBBJBU010000001">
    <property type="protein sequence ID" value="KAK7208226.1"/>
    <property type="molecule type" value="Genomic_DNA"/>
</dbReference>
<dbReference type="RefSeq" id="XP_064771259.1">
    <property type="nucleotide sequence ID" value="XM_064914413.1"/>
</dbReference>
<comment type="caution">
    <text evidence="2">The sequence shown here is derived from an EMBL/GenBank/DDBJ whole genome shotgun (WGS) entry which is preliminary data.</text>
</comment>
<name>A0ABR1FEE0_9ASCO</name>
<gene>
    <name evidence="2" type="ORF">BZA70DRAFT_293504</name>
</gene>
<keyword evidence="3" id="KW-1185">Reference proteome</keyword>
<feature type="region of interest" description="Disordered" evidence="1">
    <location>
        <begin position="26"/>
        <end position="58"/>
    </location>
</feature>
<reference evidence="2 3" key="1">
    <citation type="submission" date="2024-03" db="EMBL/GenBank/DDBJ databases">
        <title>Genome-scale model development and genomic sequencing of the oleaginous clade Lipomyces.</title>
        <authorList>
            <consortium name="Lawrence Berkeley National Laboratory"/>
            <person name="Czajka J.J."/>
            <person name="Han Y."/>
            <person name="Kim J."/>
            <person name="Mondo S.J."/>
            <person name="Hofstad B.A."/>
            <person name="Robles A."/>
            <person name="Haridas S."/>
            <person name="Riley R."/>
            <person name="LaButti K."/>
            <person name="Pangilinan J."/>
            <person name="Andreopoulos W."/>
            <person name="Lipzen A."/>
            <person name="Yan J."/>
            <person name="Wang M."/>
            <person name="Ng V."/>
            <person name="Grigoriev I.V."/>
            <person name="Spatafora J.W."/>
            <person name="Magnuson J.K."/>
            <person name="Baker S.E."/>
            <person name="Pomraning K.R."/>
        </authorList>
    </citation>
    <scope>NUCLEOTIDE SEQUENCE [LARGE SCALE GENOMIC DNA]</scope>
    <source>
        <strain evidence="2 3">Phaff 52-87</strain>
    </source>
</reference>
<dbReference type="GeneID" id="90039925"/>
<evidence type="ECO:0000256" key="1">
    <source>
        <dbReference type="SAM" id="MobiDB-lite"/>
    </source>
</evidence>
<feature type="compositionally biased region" description="Polar residues" evidence="1">
    <location>
        <begin position="26"/>
        <end position="40"/>
    </location>
</feature>